<dbReference type="EMBL" id="CP069104">
    <property type="protein sequence ID" value="QSS53455.1"/>
    <property type="molecule type" value="Genomic_DNA"/>
</dbReference>
<dbReference type="Proteomes" id="UP000663419">
    <property type="component" value="Chromosome 3"/>
</dbReference>
<protein>
    <submittedName>
        <fullName evidence="1">Uncharacterized protein</fullName>
    </submittedName>
</protein>
<evidence type="ECO:0000313" key="2">
    <source>
        <dbReference type="Proteomes" id="UP000663419"/>
    </source>
</evidence>
<sequence>MLPVPDSPQLQKALLHFHQILTDYLLPIIVFRLGHIVAWSIGHHPLPSFCVLEVTSWKWVCPKAQSFAFGFLQHVSFDRSVMKPDERLLFAWTVLTTNQGFGESRQTRVVFINIEYAGC</sequence>
<accession>A0A8A1LKE0</accession>
<evidence type="ECO:0000313" key="1">
    <source>
        <dbReference type="EMBL" id="QSS53455.1"/>
    </source>
</evidence>
<organism evidence="1 2">
    <name type="scientific">Ajellomyces capsulatus (strain H88)</name>
    <name type="common">Darling's disease fungus</name>
    <name type="synonym">Histoplasma capsulatum</name>
    <dbReference type="NCBI Taxonomy" id="544711"/>
    <lineage>
        <taxon>Eukaryota</taxon>
        <taxon>Fungi</taxon>
        <taxon>Dikarya</taxon>
        <taxon>Ascomycota</taxon>
        <taxon>Pezizomycotina</taxon>
        <taxon>Eurotiomycetes</taxon>
        <taxon>Eurotiomycetidae</taxon>
        <taxon>Onygenales</taxon>
        <taxon>Ajellomycetaceae</taxon>
        <taxon>Histoplasma</taxon>
    </lineage>
</organism>
<name>A0A8A1LKE0_AJEC8</name>
<gene>
    <name evidence="1" type="ORF">I7I53_00723</name>
</gene>
<dbReference type="AlphaFoldDB" id="A0A8A1LKE0"/>
<reference evidence="1" key="1">
    <citation type="submission" date="2021-01" db="EMBL/GenBank/DDBJ databases">
        <title>Chromosome-level genome assembly of a human fungal pathogen reveals clustering of transcriptionally co-regulated genes.</title>
        <authorList>
            <person name="Voorhies M."/>
            <person name="Cohen S."/>
            <person name="Shea T.P."/>
            <person name="Petrus S."/>
            <person name="Munoz J.F."/>
            <person name="Poplawski S."/>
            <person name="Goldman W.E."/>
            <person name="Michael T."/>
            <person name="Cuomo C.A."/>
            <person name="Sil A."/>
            <person name="Beyhan S."/>
        </authorList>
    </citation>
    <scope>NUCLEOTIDE SEQUENCE</scope>
    <source>
        <strain evidence="1">H88</strain>
    </source>
</reference>
<dbReference type="VEuPathDB" id="FungiDB:I7I53_00723"/>
<proteinExistence type="predicted"/>